<comment type="caution">
    <text evidence="1">The sequence shown here is derived from an EMBL/GenBank/DDBJ whole genome shotgun (WGS) entry which is preliminary data.</text>
</comment>
<dbReference type="AlphaFoldDB" id="A0A0L6VLQ8"/>
<proteinExistence type="predicted"/>
<evidence type="ECO:0000313" key="1">
    <source>
        <dbReference type="EMBL" id="KNZ61706.1"/>
    </source>
</evidence>
<dbReference type="VEuPathDB" id="FungiDB:VP01_13696g1"/>
<evidence type="ECO:0000313" key="2">
    <source>
        <dbReference type="Proteomes" id="UP000037035"/>
    </source>
</evidence>
<dbReference type="OrthoDB" id="2507267at2759"/>
<gene>
    <name evidence="1" type="ORF">VP01_13696g1</name>
</gene>
<name>A0A0L6VLQ8_9BASI</name>
<sequence length="122" mass="13104">MTDRQRAASADDSSAANLTAAFQQMLVDKKDLAAPPGPTPAPSLPAAVRADTAFLALHQETNIENILQGWPEKNNPEFCGTIGEDVNKWLLTVEILLGDRQAHPGGLSTERQALQGLDRGRC</sequence>
<organism evidence="1 2">
    <name type="scientific">Puccinia sorghi</name>
    <dbReference type="NCBI Taxonomy" id="27349"/>
    <lineage>
        <taxon>Eukaryota</taxon>
        <taxon>Fungi</taxon>
        <taxon>Dikarya</taxon>
        <taxon>Basidiomycota</taxon>
        <taxon>Pucciniomycotina</taxon>
        <taxon>Pucciniomycetes</taxon>
        <taxon>Pucciniales</taxon>
        <taxon>Pucciniaceae</taxon>
        <taxon>Puccinia</taxon>
    </lineage>
</organism>
<protein>
    <submittedName>
        <fullName evidence="1">Uncharacterized protein</fullName>
    </submittedName>
</protein>
<reference evidence="1 2" key="1">
    <citation type="submission" date="2015-08" db="EMBL/GenBank/DDBJ databases">
        <title>Next Generation Sequencing and Analysis of the Genome of Puccinia sorghi L Schw, the Causal Agent of Maize Common Rust.</title>
        <authorList>
            <person name="Rochi L."/>
            <person name="Burguener G."/>
            <person name="Darino M."/>
            <person name="Turjanski A."/>
            <person name="Kreff E."/>
            <person name="Dieguez M.J."/>
            <person name="Sacco F."/>
        </authorList>
    </citation>
    <scope>NUCLEOTIDE SEQUENCE [LARGE SCALE GENOMIC DNA]</scope>
    <source>
        <strain evidence="1 2">RO10H11247</strain>
    </source>
</reference>
<dbReference type="EMBL" id="LAVV01004105">
    <property type="protein sequence ID" value="KNZ61706.1"/>
    <property type="molecule type" value="Genomic_DNA"/>
</dbReference>
<keyword evidence="2" id="KW-1185">Reference proteome</keyword>
<dbReference type="Proteomes" id="UP000037035">
    <property type="component" value="Unassembled WGS sequence"/>
</dbReference>
<accession>A0A0L6VLQ8</accession>